<dbReference type="Proteomes" id="UP001054889">
    <property type="component" value="Unassembled WGS sequence"/>
</dbReference>
<gene>
    <name evidence="2" type="primary">gb25141</name>
    <name evidence="2" type="ORF">PR202_gb25141</name>
</gene>
<reference evidence="2" key="2">
    <citation type="submission" date="2021-12" db="EMBL/GenBank/DDBJ databases">
        <title>Resequencing data analysis of finger millet.</title>
        <authorList>
            <person name="Hatakeyama M."/>
            <person name="Aluri S."/>
            <person name="Balachadran M.T."/>
            <person name="Sivarajan S.R."/>
            <person name="Poveda L."/>
            <person name="Shimizu-Inatsugi R."/>
            <person name="Schlapbach R."/>
            <person name="Sreeman S.M."/>
            <person name="Shimizu K.K."/>
        </authorList>
    </citation>
    <scope>NUCLEOTIDE SEQUENCE</scope>
</reference>
<dbReference type="AlphaFoldDB" id="A0AAV5FKK4"/>
<proteinExistence type="predicted"/>
<comment type="caution">
    <text evidence="2">The sequence shown here is derived from an EMBL/GenBank/DDBJ whole genome shotgun (WGS) entry which is preliminary data.</text>
</comment>
<evidence type="ECO:0000313" key="2">
    <source>
        <dbReference type="EMBL" id="GJN36294.1"/>
    </source>
</evidence>
<accession>A0AAV5FKK4</accession>
<evidence type="ECO:0000313" key="3">
    <source>
        <dbReference type="Proteomes" id="UP001054889"/>
    </source>
</evidence>
<reference evidence="2" key="1">
    <citation type="journal article" date="2018" name="DNA Res.">
        <title>Multiple hybrid de novo genome assembly of finger millet, an orphan allotetraploid crop.</title>
        <authorList>
            <person name="Hatakeyama M."/>
            <person name="Aluri S."/>
            <person name="Balachadran M.T."/>
            <person name="Sivarajan S.R."/>
            <person name="Patrignani A."/>
            <person name="Gruter S."/>
            <person name="Poveda L."/>
            <person name="Shimizu-Inatsugi R."/>
            <person name="Baeten J."/>
            <person name="Francoijs K.J."/>
            <person name="Nataraja K.N."/>
            <person name="Reddy Y.A.N."/>
            <person name="Phadnis S."/>
            <person name="Ravikumar R.L."/>
            <person name="Schlapbach R."/>
            <person name="Sreeman S.M."/>
            <person name="Shimizu K.K."/>
        </authorList>
    </citation>
    <scope>NUCLEOTIDE SEQUENCE</scope>
</reference>
<feature type="region of interest" description="Disordered" evidence="1">
    <location>
        <begin position="1"/>
        <end position="42"/>
    </location>
</feature>
<protein>
    <submittedName>
        <fullName evidence="2">Uncharacterized protein</fullName>
    </submittedName>
</protein>
<sequence length="138" mass="14983">MIMNNDNKMMMKAAASPSSSSSSSVISGVSSGGSSSPVTDELALQEAELEEAAMATTAASQHQHQEHSYTMDQLWNEIAAAEEAGYVADHWGFGQHHGGAAVELPSMPSPVWELCPDYYSLWRIDDEEYYKNILHASS</sequence>
<dbReference type="EMBL" id="BQKI01000088">
    <property type="protein sequence ID" value="GJN36294.1"/>
    <property type="molecule type" value="Genomic_DNA"/>
</dbReference>
<keyword evidence="3" id="KW-1185">Reference proteome</keyword>
<name>A0AAV5FKK4_ELECO</name>
<organism evidence="2 3">
    <name type="scientific">Eleusine coracana subsp. coracana</name>
    <dbReference type="NCBI Taxonomy" id="191504"/>
    <lineage>
        <taxon>Eukaryota</taxon>
        <taxon>Viridiplantae</taxon>
        <taxon>Streptophyta</taxon>
        <taxon>Embryophyta</taxon>
        <taxon>Tracheophyta</taxon>
        <taxon>Spermatophyta</taxon>
        <taxon>Magnoliopsida</taxon>
        <taxon>Liliopsida</taxon>
        <taxon>Poales</taxon>
        <taxon>Poaceae</taxon>
        <taxon>PACMAD clade</taxon>
        <taxon>Chloridoideae</taxon>
        <taxon>Cynodonteae</taxon>
        <taxon>Eleusininae</taxon>
        <taxon>Eleusine</taxon>
    </lineage>
</organism>
<evidence type="ECO:0000256" key="1">
    <source>
        <dbReference type="SAM" id="MobiDB-lite"/>
    </source>
</evidence>